<evidence type="ECO:0000259" key="2">
    <source>
        <dbReference type="PROSITE" id="PS50937"/>
    </source>
</evidence>
<dbReference type="GO" id="GO:0003700">
    <property type="term" value="F:DNA-binding transcription factor activity"/>
    <property type="evidence" value="ECO:0007669"/>
    <property type="project" value="InterPro"/>
</dbReference>
<dbReference type="Proteomes" id="UP000199514">
    <property type="component" value="Unassembled WGS sequence"/>
</dbReference>
<reference evidence="3 4" key="1">
    <citation type="submission" date="2016-10" db="EMBL/GenBank/DDBJ databases">
        <authorList>
            <person name="de Groot N.N."/>
        </authorList>
    </citation>
    <scope>NUCLEOTIDE SEQUENCE [LARGE SCALE GENOMIC DNA]</scope>
    <source>
        <strain evidence="3 4">DSM 6793</strain>
    </source>
</reference>
<keyword evidence="4" id="KW-1185">Reference proteome</keyword>
<dbReference type="Gene3D" id="1.10.1660.10">
    <property type="match status" value="1"/>
</dbReference>
<evidence type="ECO:0000313" key="3">
    <source>
        <dbReference type="EMBL" id="SFB83740.1"/>
    </source>
</evidence>
<sequence>MDKPLPEKRYYTIGEVAAYFNLNTSTLRHWESEFPHIRPQTNAKGDRRYTRQDVNNVQEIFVLVKQKGYTLQGAREYLSTNQSQRQTDVVEKLQDIKAFLLELKDILQNPDQQPD</sequence>
<dbReference type="GO" id="GO:0003677">
    <property type="term" value="F:DNA binding"/>
    <property type="evidence" value="ECO:0007669"/>
    <property type="project" value="UniProtKB-KW"/>
</dbReference>
<feature type="domain" description="HTH merR-type" evidence="2">
    <location>
        <begin position="10"/>
        <end position="80"/>
    </location>
</feature>
<dbReference type="AlphaFoldDB" id="A0A1I1EFH4"/>
<evidence type="ECO:0000256" key="1">
    <source>
        <dbReference type="ARBA" id="ARBA00023125"/>
    </source>
</evidence>
<gene>
    <name evidence="3" type="ORF">SAMN05421780_101700</name>
</gene>
<dbReference type="PANTHER" id="PTHR30204">
    <property type="entry name" value="REDOX-CYCLING DRUG-SENSING TRANSCRIPTIONAL ACTIVATOR SOXR"/>
    <property type="match status" value="1"/>
</dbReference>
<dbReference type="Pfam" id="PF13411">
    <property type="entry name" value="MerR_1"/>
    <property type="match status" value="1"/>
</dbReference>
<dbReference type="PROSITE" id="PS50937">
    <property type="entry name" value="HTH_MERR_2"/>
    <property type="match status" value="1"/>
</dbReference>
<organism evidence="3 4">
    <name type="scientific">Flexibacter flexilis DSM 6793</name>
    <dbReference type="NCBI Taxonomy" id="927664"/>
    <lineage>
        <taxon>Bacteria</taxon>
        <taxon>Pseudomonadati</taxon>
        <taxon>Bacteroidota</taxon>
        <taxon>Cytophagia</taxon>
        <taxon>Cytophagales</taxon>
        <taxon>Flexibacteraceae</taxon>
        <taxon>Flexibacter</taxon>
    </lineage>
</organism>
<protein>
    <submittedName>
        <fullName evidence="3">DNA-binding transcriptional regulator, MerR family</fullName>
    </submittedName>
</protein>
<accession>A0A1I1EFH4</accession>
<dbReference type="STRING" id="927664.SAMN05421780_101700"/>
<name>A0A1I1EFH4_9BACT</name>
<dbReference type="InterPro" id="IPR009061">
    <property type="entry name" value="DNA-bd_dom_put_sf"/>
</dbReference>
<dbReference type="SMART" id="SM00422">
    <property type="entry name" value="HTH_MERR"/>
    <property type="match status" value="1"/>
</dbReference>
<dbReference type="PANTHER" id="PTHR30204:SF15">
    <property type="entry name" value="BLL5018 PROTEIN"/>
    <property type="match status" value="1"/>
</dbReference>
<dbReference type="SUPFAM" id="SSF46955">
    <property type="entry name" value="Putative DNA-binding domain"/>
    <property type="match status" value="1"/>
</dbReference>
<keyword evidence="1 3" id="KW-0238">DNA-binding</keyword>
<dbReference type="CDD" id="cd04765">
    <property type="entry name" value="HTH_MlrA-like_sg2"/>
    <property type="match status" value="1"/>
</dbReference>
<dbReference type="InterPro" id="IPR000551">
    <property type="entry name" value="MerR-type_HTH_dom"/>
</dbReference>
<dbReference type="InterPro" id="IPR047057">
    <property type="entry name" value="MerR_fam"/>
</dbReference>
<dbReference type="OrthoDB" id="9810140at2"/>
<evidence type="ECO:0000313" key="4">
    <source>
        <dbReference type="Proteomes" id="UP000199514"/>
    </source>
</evidence>
<proteinExistence type="predicted"/>
<dbReference type="RefSeq" id="WP_091507348.1">
    <property type="nucleotide sequence ID" value="NZ_FOLE01000001.1"/>
</dbReference>
<dbReference type="EMBL" id="FOLE01000001">
    <property type="protein sequence ID" value="SFB83740.1"/>
    <property type="molecule type" value="Genomic_DNA"/>
</dbReference>